<evidence type="ECO:0000256" key="5">
    <source>
        <dbReference type="ARBA" id="ARBA00023136"/>
    </source>
</evidence>
<dbReference type="OrthoDB" id="312275at2759"/>
<dbReference type="Proteomes" id="UP000785679">
    <property type="component" value="Unassembled WGS sequence"/>
</dbReference>
<evidence type="ECO:0000256" key="3">
    <source>
        <dbReference type="ARBA" id="ARBA00022692"/>
    </source>
</evidence>
<evidence type="ECO:0000313" key="10">
    <source>
        <dbReference type="Proteomes" id="UP000785679"/>
    </source>
</evidence>
<feature type="transmembrane region" description="Helical" evidence="7">
    <location>
        <begin position="123"/>
        <end position="142"/>
    </location>
</feature>
<dbReference type="AlphaFoldDB" id="A0A8J8NE72"/>
<comment type="caution">
    <text evidence="9">The sequence shown here is derived from an EMBL/GenBank/DDBJ whole genome shotgun (WGS) entry which is preliminary data.</text>
</comment>
<evidence type="ECO:0000256" key="7">
    <source>
        <dbReference type="SAM" id="Phobius"/>
    </source>
</evidence>
<keyword evidence="5 7" id="KW-0472">Membrane</keyword>
<accession>A0A8J8NE72</accession>
<sequence>MFSMPCLLYYSRFDRLSDNYYSITLILFAVVSLMISVHEWVQFDVIRKKRDLYEDKKKKYSRMVLNMWDWRNAKDNFEGKQQIGQIRVNLKVTLDEERIMQVINKRTNLEKSKLFIRRTTTQIINAFILLIGWGGIITLSLYDKIIQAKLKTTSLSQVSSFVPSIGLSVINQLVPMVSKKITEYEAWDFQDQLVKQQVWRIYLAKIMNLAIFVLINSEMAAGTTWFWDFPLLEFNTDATTKFDCREDFFASNIFKQVLTEFILKIVVTTAVAFVKKTLAVVRRKPQWKAEYELSQEIVWLLYFQAMIWVAQLFFPFCAIIAPVMLFFLFKYCALALRKFSDRPQKSSNSSSTGFYIMIFLNMTLVLIAGLIVAFMSLEMNHSSWVSDSKNLCGPFGDGTQAKTSLQQMIFKYTGIQYLYLVLSNYPMLWALGLVLLTAMLLRRSRAGKLKEYIERKDVEYETRIDELQKSIVKLEKKIERQKEQQQQQEQQLIM</sequence>
<reference evidence="9" key="1">
    <citation type="submission" date="2019-06" db="EMBL/GenBank/DDBJ databases">
        <authorList>
            <person name="Zheng W."/>
        </authorList>
    </citation>
    <scope>NUCLEOTIDE SEQUENCE</scope>
    <source>
        <strain evidence="9">QDHG01</strain>
    </source>
</reference>
<evidence type="ECO:0000256" key="2">
    <source>
        <dbReference type="ARBA" id="ARBA00006510"/>
    </source>
</evidence>
<dbReference type="InterPro" id="IPR038900">
    <property type="entry name" value="TMC"/>
</dbReference>
<feature type="transmembrane region" description="Helical" evidence="7">
    <location>
        <begin position="417"/>
        <end position="441"/>
    </location>
</feature>
<feature type="transmembrane region" description="Helical" evidence="7">
    <location>
        <begin position="354"/>
        <end position="377"/>
    </location>
</feature>
<dbReference type="PANTHER" id="PTHR23302">
    <property type="entry name" value="TRANSMEMBRANE CHANNEL-RELATED"/>
    <property type="match status" value="1"/>
</dbReference>
<proteinExistence type="inferred from homology"/>
<keyword evidence="3 7" id="KW-0812">Transmembrane</keyword>
<organism evidence="9 10">
    <name type="scientific">Halteria grandinella</name>
    <dbReference type="NCBI Taxonomy" id="5974"/>
    <lineage>
        <taxon>Eukaryota</taxon>
        <taxon>Sar</taxon>
        <taxon>Alveolata</taxon>
        <taxon>Ciliophora</taxon>
        <taxon>Intramacronucleata</taxon>
        <taxon>Spirotrichea</taxon>
        <taxon>Stichotrichia</taxon>
        <taxon>Sporadotrichida</taxon>
        <taxon>Halteriidae</taxon>
        <taxon>Halteria</taxon>
    </lineage>
</organism>
<gene>
    <name evidence="9" type="ORF">FGO68_gene5883</name>
</gene>
<name>A0A8J8NE72_HALGN</name>
<evidence type="ECO:0000313" key="9">
    <source>
        <dbReference type="EMBL" id="TNV73046.1"/>
    </source>
</evidence>
<protein>
    <recommendedName>
        <fullName evidence="8">TMC domain-containing protein</fullName>
    </recommendedName>
</protein>
<feature type="transmembrane region" description="Helical" evidence="7">
    <location>
        <begin position="308"/>
        <end position="333"/>
    </location>
</feature>
<evidence type="ECO:0000259" key="8">
    <source>
        <dbReference type="Pfam" id="PF07810"/>
    </source>
</evidence>
<comment type="subcellular location">
    <subcellularLocation>
        <location evidence="1">Membrane</location>
        <topology evidence="1">Multi-pass membrane protein</topology>
    </subcellularLocation>
</comment>
<keyword evidence="4 7" id="KW-1133">Transmembrane helix</keyword>
<comment type="similarity">
    <text evidence="2">Belongs to the TMC family.</text>
</comment>
<dbReference type="PANTHER" id="PTHR23302:SF24">
    <property type="entry name" value="TMC DOMAIN-CONTAINING PROTEIN"/>
    <property type="match status" value="1"/>
</dbReference>
<feature type="domain" description="TMC" evidence="8">
    <location>
        <begin position="244"/>
        <end position="345"/>
    </location>
</feature>
<feature type="coiled-coil region" evidence="6">
    <location>
        <begin position="457"/>
        <end position="491"/>
    </location>
</feature>
<feature type="transmembrane region" description="Helical" evidence="7">
    <location>
        <begin position="20"/>
        <end position="41"/>
    </location>
</feature>
<dbReference type="InterPro" id="IPR012496">
    <property type="entry name" value="TMC_dom"/>
</dbReference>
<evidence type="ECO:0000256" key="4">
    <source>
        <dbReference type="ARBA" id="ARBA00022989"/>
    </source>
</evidence>
<keyword evidence="10" id="KW-1185">Reference proteome</keyword>
<evidence type="ECO:0000256" key="1">
    <source>
        <dbReference type="ARBA" id="ARBA00004141"/>
    </source>
</evidence>
<dbReference type="GO" id="GO:0005886">
    <property type="term" value="C:plasma membrane"/>
    <property type="evidence" value="ECO:0007669"/>
    <property type="project" value="InterPro"/>
</dbReference>
<dbReference type="EMBL" id="RRYP01020062">
    <property type="protein sequence ID" value="TNV73046.1"/>
    <property type="molecule type" value="Genomic_DNA"/>
</dbReference>
<evidence type="ECO:0000256" key="6">
    <source>
        <dbReference type="SAM" id="Coils"/>
    </source>
</evidence>
<keyword evidence="6" id="KW-0175">Coiled coil</keyword>
<dbReference type="Pfam" id="PF07810">
    <property type="entry name" value="TMC"/>
    <property type="match status" value="1"/>
</dbReference>